<dbReference type="CDD" id="cd00229">
    <property type="entry name" value="SGNH_hydrolase"/>
    <property type="match status" value="1"/>
</dbReference>
<sequence>MSGLFVCCSLFASLLTFNPSDGLLKNSLAAPAYFLQSIFSSNSLPAQTKNAKSYTIALVGDSMTHTLSTADPLRDALKSYYPEKEFGILNFGIGATSILTVPERLLTQTQREDEGLPAILDTKPDIILLESMGNNPLSELPLSEGLKKQNETLDRIVKIIEEERPKTVLIFVGTIAPLKEKYALGIVDLTAEQRISWANERIAYIKNHIKYAQTHNISLINLFDISQTESGEGRAEFISQKDFIHPSQEGIEFIQKQIADFIFNQKIIPR</sequence>
<dbReference type="Proteomes" id="UP000034881">
    <property type="component" value="Unassembled WGS sequence"/>
</dbReference>
<evidence type="ECO:0000313" key="1">
    <source>
        <dbReference type="EMBL" id="KKR40777.1"/>
    </source>
</evidence>
<name>A0A0G0TSE3_9BACT</name>
<dbReference type="EMBL" id="LBYB01000019">
    <property type="protein sequence ID" value="KKR40777.1"/>
    <property type="molecule type" value="Genomic_DNA"/>
</dbReference>
<proteinExistence type="predicted"/>
<accession>A0A0G0TSE3</accession>
<gene>
    <name evidence="1" type="ORF">UT77_C0019G0009</name>
</gene>
<evidence type="ECO:0000313" key="2">
    <source>
        <dbReference type="Proteomes" id="UP000034881"/>
    </source>
</evidence>
<evidence type="ECO:0008006" key="3">
    <source>
        <dbReference type="Google" id="ProtNLM"/>
    </source>
</evidence>
<dbReference type="InterPro" id="IPR036514">
    <property type="entry name" value="SGNH_hydro_sf"/>
</dbReference>
<dbReference type="Gene3D" id="3.40.50.1110">
    <property type="entry name" value="SGNH hydrolase"/>
    <property type="match status" value="1"/>
</dbReference>
<comment type="caution">
    <text evidence="1">The sequence shown here is derived from an EMBL/GenBank/DDBJ whole genome shotgun (WGS) entry which is preliminary data.</text>
</comment>
<dbReference type="SUPFAM" id="SSF52266">
    <property type="entry name" value="SGNH hydrolase"/>
    <property type="match status" value="1"/>
</dbReference>
<dbReference type="AlphaFoldDB" id="A0A0G0TSE3"/>
<reference evidence="1 2" key="1">
    <citation type="journal article" date="2015" name="Nature">
        <title>rRNA introns, odd ribosomes, and small enigmatic genomes across a large radiation of phyla.</title>
        <authorList>
            <person name="Brown C.T."/>
            <person name="Hug L.A."/>
            <person name="Thomas B.C."/>
            <person name="Sharon I."/>
            <person name="Castelle C.J."/>
            <person name="Singh A."/>
            <person name="Wilkins M.J."/>
            <person name="Williams K.H."/>
            <person name="Banfield J.F."/>
        </authorList>
    </citation>
    <scope>NUCLEOTIDE SEQUENCE [LARGE SCALE GENOMIC DNA]</scope>
</reference>
<protein>
    <recommendedName>
        <fullName evidence="3">SGNH hydrolase-type esterase domain-containing protein</fullName>
    </recommendedName>
</protein>
<organism evidence="1 2">
    <name type="scientific">Candidatus Daviesbacteria bacterium GW2011_GWC2_40_12</name>
    <dbReference type="NCBI Taxonomy" id="1618431"/>
    <lineage>
        <taxon>Bacteria</taxon>
        <taxon>Candidatus Daviesiibacteriota</taxon>
    </lineage>
</organism>